<gene>
    <name evidence="8" type="primary">earP</name>
    <name evidence="8" type="ORF">J1M35_14595</name>
</gene>
<protein>
    <recommendedName>
        <fullName evidence="5">Protein-arginine rhamnosyltransferase</fullName>
    </recommendedName>
    <alternativeName>
        <fullName evidence="6">EF-P arginine rhamnosyltransferase</fullName>
    </alternativeName>
</protein>
<evidence type="ECO:0000256" key="3">
    <source>
        <dbReference type="ARBA" id="ARBA00024303"/>
    </source>
</evidence>
<dbReference type="InterPro" id="IPR016633">
    <property type="entry name" value="EarP"/>
</dbReference>
<reference evidence="8" key="1">
    <citation type="submission" date="2021-03" db="EMBL/GenBank/DDBJ databases">
        <title>Ottowia sp. 27C isolated from the cloaca of a Giant Asian pond turtle (Heosemys grandis).</title>
        <authorList>
            <person name="Spergser J."/>
            <person name="Busse H.-J."/>
        </authorList>
    </citation>
    <scope>NUCLEOTIDE SEQUENCE</scope>
    <source>
        <strain evidence="8">27C</strain>
    </source>
</reference>
<dbReference type="GO" id="GO:0106361">
    <property type="term" value="F:protein-arginine rhamnosyltransferase activity"/>
    <property type="evidence" value="ECO:0007669"/>
    <property type="project" value="InterPro"/>
</dbReference>
<dbReference type="AlphaFoldDB" id="A0A975CDD0"/>
<evidence type="ECO:0000256" key="5">
    <source>
        <dbReference type="ARBA" id="ARBA00024416"/>
    </source>
</evidence>
<keyword evidence="8" id="KW-0251">Elongation factor</keyword>
<dbReference type="Proteomes" id="UP000663903">
    <property type="component" value="Chromosome"/>
</dbReference>
<comment type="function">
    <text evidence="3">Protein-arginine rhamnosyltransferase that catalyzes the transfer of a single rhamnose to elongation factor P (EF-P) on 'Lys-32', a modification required for EF-P-dependent rescue of polyproline stalled ribosomes.</text>
</comment>
<comment type="catalytic activity">
    <reaction evidence="7">
        <text>dTDP-beta-L-rhamnose + L-arginyl-[protein] = N(omega)-(alpha-L-rhamnosyl)-L-arginyl-[protein] + dTDP + H(+)</text>
        <dbReference type="Rhea" id="RHEA:66692"/>
        <dbReference type="Rhea" id="RHEA-COMP:10532"/>
        <dbReference type="Rhea" id="RHEA-COMP:17096"/>
        <dbReference type="ChEBI" id="CHEBI:15378"/>
        <dbReference type="ChEBI" id="CHEBI:29965"/>
        <dbReference type="ChEBI" id="CHEBI:57510"/>
        <dbReference type="ChEBI" id="CHEBI:58369"/>
        <dbReference type="ChEBI" id="CHEBI:167445"/>
    </reaction>
    <physiologicalReaction direction="left-to-right" evidence="7">
        <dbReference type="Rhea" id="RHEA:66693"/>
    </physiologicalReaction>
</comment>
<comment type="similarity">
    <text evidence="4">Belongs to the glycosyltransferase 104 family.</text>
</comment>
<evidence type="ECO:0000256" key="6">
    <source>
        <dbReference type="ARBA" id="ARBA00030025"/>
    </source>
</evidence>
<dbReference type="PIRSF" id="PIRSF015557">
    <property type="entry name" value="UCP015557"/>
    <property type="match status" value="1"/>
</dbReference>
<dbReference type="Pfam" id="PF10093">
    <property type="entry name" value="EarP"/>
    <property type="match status" value="1"/>
</dbReference>
<dbReference type="KEGG" id="otd:J1M35_14595"/>
<keyword evidence="9" id="KW-1185">Reference proteome</keyword>
<evidence type="ECO:0000256" key="4">
    <source>
        <dbReference type="ARBA" id="ARBA00024346"/>
    </source>
</evidence>
<accession>A0A975CDD0</accession>
<sequence>MLRFSGGVRLGHNRRVPDSEPLLWDIFCRVIDNHGDIGVCWRLSCDLAARGQQVRLWVDDASALRWMAPGALHGETSGVRVLPWTQPIAPALLAALPASDVWVEAFGCEIAPEFIASRACSSSARGSFDLKIPPAWINLEYLSAEPWVERMHALPSPVLHGPAAGRTKWFFYPGFAPRTGGLLREQDLCARQQAFDGAAWLQAQGIDADGERLASLFCYEPPALGALLRQLGARETPTRLLVTAGRAAHAVTRCIEDEKFLPRLPDKREKLSISYLPPLTQRGYDELLWTCELNFVRGEDSLVRALWAGAPLVWHIYPQPEDDAHHAKLEAFLQWLDAPASLRRFHRVWNGIELGPLPPLELTEWGAAVQAARQRLLSQPELSTQLLSFVAQKR</sequence>
<dbReference type="NCBIfam" id="TIGR03837">
    <property type="entry name" value="efp_Arg_rhamno"/>
    <property type="match status" value="1"/>
</dbReference>
<keyword evidence="2" id="KW-0808">Transferase</keyword>
<keyword evidence="1" id="KW-0328">Glycosyltransferase</keyword>
<evidence type="ECO:0000313" key="8">
    <source>
        <dbReference type="EMBL" id="QTD44330.1"/>
    </source>
</evidence>
<evidence type="ECO:0000256" key="1">
    <source>
        <dbReference type="ARBA" id="ARBA00022676"/>
    </source>
</evidence>
<proteinExistence type="inferred from homology"/>
<keyword evidence="8" id="KW-0648">Protein biosynthesis</keyword>
<evidence type="ECO:0000313" key="9">
    <source>
        <dbReference type="Proteomes" id="UP000663903"/>
    </source>
</evidence>
<evidence type="ECO:0000256" key="2">
    <source>
        <dbReference type="ARBA" id="ARBA00022679"/>
    </source>
</evidence>
<organism evidence="8 9">
    <name type="scientific">Ottowia testudinis</name>
    <dbReference type="NCBI Taxonomy" id="2816950"/>
    <lineage>
        <taxon>Bacteria</taxon>
        <taxon>Pseudomonadati</taxon>
        <taxon>Pseudomonadota</taxon>
        <taxon>Betaproteobacteria</taxon>
        <taxon>Burkholderiales</taxon>
        <taxon>Comamonadaceae</taxon>
        <taxon>Ottowia</taxon>
    </lineage>
</organism>
<dbReference type="GO" id="GO:0003746">
    <property type="term" value="F:translation elongation factor activity"/>
    <property type="evidence" value="ECO:0007669"/>
    <property type="project" value="UniProtKB-KW"/>
</dbReference>
<dbReference type="EMBL" id="CP071796">
    <property type="protein sequence ID" value="QTD44330.1"/>
    <property type="molecule type" value="Genomic_DNA"/>
</dbReference>
<evidence type="ECO:0000256" key="7">
    <source>
        <dbReference type="ARBA" id="ARBA00048472"/>
    </source>
</evidence>
<name>A0A975CDD0_9BURK</name>